<feature type="region of interest" description="Disordered" evidence="1">
    <location>
        <begin position="1"/>
        <end position="78"/>
    </location>
</feature>
<dbReference type="PIR" id="T36107">
    <property type="entry name" value="T36107"/>
</dbReference>
<proteinExistence type="predicted"/>
<dbReference type="Proteomes" id="UP000001973">
    <property type="component" value="Chromosome"/>
</dbReference>
<organism evidence="2 3">
    <name type="scientific">Streptomyces coelicolor (strain ATCC BAA-471 / A3(2) / M145)</name>
    <dbReference type="NCBI Taxonomy" id="100226"/>
    <lineage>
        <taxon>Bacteria</taxon>
        <taxon>Bacillati</taxon>
        <taxon>Actinomycetota</taxon>
        <taxon>Actinomycetes</taxon>
        <taxon>Kitasatosporales</taxon>
        <taxon>Streptomycetaceae</taxon>
        <taxon>Streptomyces</taxon>
        <taxon>Streptomyces albidoflavus group</taxon>
    </lineage>
</organism>
<dbReference type="AlphaFoldDB" id="Q9X879"/>
<dbReference type="InParanoid" id="Q9X879"/>
<evidence type="ECO:0000313" key="2">
    <source>
        <dbReference type="EMBL" id="CAB41273.1"/>
    </source>
</evidence>
<evidence type="ECO:0000313" key="3">
    <source>
        <dbReference type="Proteomes" id="UP000001973"/>
    </source>
</evidence>
<dbReference type="EMBL" id="AL939116">
    <property type="protein sequence ID" value="CAB41273.1"/>
    <property type="molecule type" value="Genomic_DNA"/>
</dbReference>
<dbReference type="KEGG" id="sco:SCO3287"/>
<dbReference type="EMBL" id="AL645882">
    <property type="protein sequence ID" value="CAB41273.1"/>
    <property type="molecule type" value="Genomic_DNA"/>
</dbReference>
<sequence length="172" mass="18920">MRTGVVPGASLRTDRARAGPRQRRKAGLRRRGGRVPRRRRRAGRGRDRRDGGGAGGGAGRTDCASSSSSSSGPLRAVLPVRPMVRDGATYPHCRFPEAFTRAWVPVNRPGAIGGTSSGTINGPAIPEADRKRIGTPEIWFRKRRHWSDRSMHKAHRPTRGACRIRPAGYRRQ</sequence>
<dbReference type="OrthoDB" id="4336704at2"/>
<keyword evidence="3" id="KW-1185">Reference proteome</keyword>
<dbReference type="PaxDb" id="100226-SCO3287"/>
<feature type="compositionally biased region" description="Basic residues" evidence="1">
    <location>
        <begin position="18"/>
        <end position="43"/>
    </location>
</feature>
<reference evidence="2 3" key="1">
    <citation type="journal article" date="1996" name="Mol. Microbiol.">
        <title>A set of ordered cosmids and a detailed genetic and physical map for the 8 Mb Streptomyces coelicolor A3(2) chromosome.</title>
        <authorList>
            <person name="Redenbach M."/>
            <person name="Kieser H.M."/>
            <person name="Denapaite D."/>
            <person name="Eichner A."/>
            <person name="Cullum J."/>
            <person name="Kinashi H."/>
            <person name="Hopwood D.A."/>
        </authorList>
    </citation>
    <scope>NUCLEOTIDE SEQUENCE [LARGE SCALE GENOMIC DNA]</scope>
    <source>
        <strain evidence="3">ATCC BAA-471 / A3(2) / M145</strain>
    </source>
</reference>
<evidence type="ECO:0000256" key="1">
    <source>
        <dbReference type="SAM" id="MobiDB-lite"/>
    </source>
</evidence>
<dbReference type="HOGENOM" id="CLU_1554376_0_0_11"/>
<protein>
    <submittedName>
        <fullName evidence="2">Serine/arginine rich protein</fullName>
    </submittedName>
</protein>
<accession>Q9X879</accession>
<name>Q9X879_STRCO</name>
<gene>
    <name evidence="2" type="ordered locus">SCO3287</name>
    <name evidence="2" type="ORF">SCE15.04</name>
</gene>
<dbReference type="STRING" id="100226.gene:17760906"/>
<reference evidence="2 3" key="2">
    <citation type="journal article" date="2002" name="Nature">
        <title>Complete genome sequence of the model actinomycete Streptomyces coelicolor A3(2).</title>
        <authorList>
            <person name="Bentley S.D."/>
            <person name="Chater K.F."/>
            <person name="Cerdeno-Tarraga A.M."/>
            <person name="Challis G.L."/>
            <person name="Thomson N.R."/>
            <person name="James K.D."/>
            <person name="Harris D.E."/>
            <person name="Quail M.A."/>
            <person name="Kieser H."/>
            <person name="Harper D."/>
            <person name="Bateman A."/>
            <person name="Brown S."/>
            <person name="Chandra G."/>
            <person name="Chen C.W."/>
            <person name="Collins M."/>
            <person name="Cronin A."/>
            <person name="Fraser A."/>
            <person name="Goble A."/>
            <person name="Hidalgo J."/>
            <person name="Hornsby T."/>
            <person name="Howarth S."/>
            <person name="Huang C.H."/>
            <person name="Kieser T."/>
            <person name="Larke L."/>
            <person name="Murphy L."/>
            <person name="Oliver K."/>
            <person name="O'Neil S."/>
            <person name="Rabbinowitsch E."/>
            <person name="Rajandream M.A."/>
            <person name="Rutherford K."/>
            <person name="Rutter S."/>
            <person name="Seeger K."/>
            <person name="Saunders D."/>
            <person name="Sharp S."/>
            <person name="Squares R."/>
            <person name="Squares S."/>
            <person name="Taylor K."/>
            <person name="Warren T."/>
            <person name="Wietzorrek A."/>
            <person name="Woodward J."/>
            <person name="Barrell B.G."/>
            <person name="Parkhill J."/>
            <person name="Hopwood D.A."/>
        </authorList>
    </citation>
    <scope>NUCLEOTIDE SEQUENCE [LARGE SCALE GENOMIC DNA]</scope>
    <source>
        <strain evidence="3">ATCC BAA-471 / A3(2) / M145</strain>
    </source>
</reference>